<feature type="transmembrane region" description="Helical" evidence="1">
    <location>
        <begin position="12"/>
        <end position="36"/>
    </location>
</feature>
<keyword evidence="1" id="KW-1133">Transmembrane helix</keyword>
<evidence type="ECO:0000256" key="1">
    <source>
        <dbReference type="SAM" id="Phobius"/>
    </source>
</evidence>
<accession>A0A399E467</accession>
<sequence length="236" mass="27755">MNQPLTERRDAWWVEPLVTVVVLVAFGVYAFWVALINRDFAFGPYLSPFYSPHLDLAWWPFSPAFLILWVPLGFRLTCYYYRRSYYRAFFWDPPACAVGEMRRSYRGERSFPFVLNNLHRYFWYLSLPVLAFLWYDAIKAFFWEDGFHVGLGALILVVNVVLLSYYTFSCHAWRHLAGGCLDCMSGRPVRYGLWRWTSRINARHGYWAWVSMVSVALADAYIRLCATGAIADLRLF</sequence>
<dbReference type="AlphaFoldDB" id="A0A399E467"/>
<organism evidence="2 3">
    <name type="scientific">Calidithermus terrae</name>
    <dbReference type="NCBI Taxonomy" id="1408545"/>
    <lineage>
        <taxon>Bacteria</taxon>
        <taxon>Thermotogati</taxon>
        <taxon>Deinococcota</taxon>
        <taxon>Deinococci</taxon>
        <taxon>Thermales</taxon>
        <taxon>Thermaceae</taxon>
        <taxon>Calidithermus</taxon>
    </lineage>
</organism>
<feature type="transmembrane region" description="Helical" evidence="1">
    <location>
        <begin position="149"/>
        <end position="168"/>
    </location>
</feature>
<name>A0A399E467_9DEIN</name>
<keyword evidence="3" id="KW-1185">Reference proteome</keyword>
<evidence type="ECO:0008006" key="4">
    <source>
        <dbReference type="Google" id="ProtNLM"/>
    </source>
</evidence>
<dbReference type="Proteomes" id="UP000265715">
    <property type="component" value="Unassembled WGS sequence"/>
</dbReference>
<comment type="caution">
    <text evidence="2">The sequence shown here is derived from an EMBL/GenBank/DDBJ whole genome shotgun (WGS) entry which is preliminary data.</text>
</comment>
<evidence type="ECO:0000313" key="2">
    <source>
        <dbReference type="EMBL" id="RIH76762.1"/>
    </source>
</evidence>
<dbReference type="RefSeq" id="WP_119316685.1">
    <property type="nucleotide sequence ID" value="NZ_QXDL01000308.1"/>
</dbReference>
<dbReference type="EMBL" id="QXDL01000308">
    <property type="protein sequence ID" value="RIH76762.1"/>
    <property type="molecule type" value="Genomic_DNA"/>
</dbReference>
<proteinExistence type="predicted"/>
<gene>
    <name evidence="2" type="ORF">Mterra_03841</name>
</gene>
<evidence type="ECO:0000313" key="3">
    <source>
        <dbReference type="Proteomes" id="UP000265715"/>
    </source>
</evidence>
<feature type="transmembrane region" description="Helical" evidence="1">
    <location>
        <begin position="121"/>
        <end position="143"/>
    </location>
</feature>
<reference evidence="2 3" key="1">
    <citation type="submission" date="2018-08" db="EMBL/GenBank/DDBJ databases">
        <title>Meiothermus terrae DSM 26712 genome sequencing project.</title>
        <authorList>
            <person name="Da Costa M.S."/>
            <person name="Albuquerque L."/>
            <person name="Raposo P."/>
            <person name="Froufe H.J.C."/>
            <person name="Barroso C.S."/>
            <person name="Egas C."/>
        </authorList>
    </citation>
    <scope>NUCLEOTIDE SEQUENCE [LARGE SCALE GENOMIC DNA]</scope>
    <source>
        <strain evidence="2 3">DSM 26712</strain>
    </source>
</reference>
<protein>
    <recommendedName>
        <fullName evidence="4">Succinate dehydrogenase</fullName>
    </recommendedName>
</protein>
<dbReference type="OrthoDB" id="9799243at2"/>
<keyword evidence="1" id="KW-0812">Transmembrane</keyword>
<keyword evidence="1" id="KW-0472">Membrane</keyword>
<feature type="transmembrane region" description="Helical" evidence="1">
    <location>
        <begin position="56"/>
        <end position="81"/>
    </location>
</feature>